<comment type="catalytic activity">
    <reaction evidence="6 8">
        <text>[(1-&gt;4)-alpha-D-galacturonosyl methyl ester](n) + n H2O = [(1-&gt;4)-alpha-D-galacturonosyl](n) + n methanol + n H(+)</text>
        <dbReference type="Rhea" id="RHEA:22380"/>
        <dbReference type="Rhea" id="RHEA-COMP:14570"/>
        <dbReference type="Rhea" id="RHEA-COMP:14573"/>
        <dbReference type="ChEBI" id="CHEBI:15377"/>
        <dbReference type="ChEBI" id="CHEBI:15378"/>
        <dbReference type="ChEBI" id="CHEBI:17790"/>
        <dbReference type="ChEBI" id="CHEBI:140522"/>
        <dbReference type="ChEBI" id="CHEBI:140523"/>
        <dbReference type="EC" id="3.1.1.11"/>
    </reaction>
</comment>
<protein>
    <recommendedName>
        <fullName evidence="3 8">Pectinesterase</fullName>
        <ecNumber evidence="3 8">3.1.1.11</ecNumber>
    </recommendedName>
</protein>
<dbReference type="InterPro" id="IPR012334">
    <property type="entry name" value="Pectin_lyas_fold"/>
</dbReference>
<dbReference type="Pfam" id="PF01095">
    <property type="entry name" value="Pectinesterase"/>
    <property type="match status" value="1"/>
</dbReference>
<evidence type="ECO:0000256" key="10">
    <source>
        <dbReference type="SAM" id="Phobius"/>
    </source>
</evidence>
<keyword evidence="10" id="KW-0812">Transmembrane</keyword>
<feature type="compositionally biased region" description="Polar residues" evidence="9">
    <location>
        <begin position="74"/>
        <end position="87"/>
    </location>
</feature>
<keyword evidence="4 8" id="KW-0378">Hydrolase</keyword>
<dbReference type="EC" id="3.1.1.11" evidence="3 8"/>
<comment type="pathway">
    <text evidence="1 8">Glycan metabolism; pectin degradation; 2-dehydro-3-deoxy-D-gluconate from pectin: step 1/5.</text>
</comment>
<sequence>MAPGRATNYRNQYGVVWCVVVLAMMLQLLVALSANVVASSQAEDAASEIAANNDQFTQWLQAMAETSDSDVEATDSSSDNNFSNLAASSGHARTDNKAHKRSKHSSRSSGSHSSKGSKTKENYDSIGVLPPPTGKPVKITVSKHGKGDYKTINEALNSIKPNANHRTIIKIKAGVYKEKVTINSTQPYITLLGAGMNQTIITWGDVAGDFDDSDVLLKTFRSATVGINSEWFIAKGIQFRNSAPQPAPGAILKQAVAMRISADRAAFYNCSFYGYQDTLYDHRGRHYFENSLIAGSIDFIFGNGRSLYRNCHLLEVADSFGSLAAQKRNESRMHTGFSFLDCKVDGTGIQIFLGRAWGNFSRTVYAYTYMNDIIYSGGWSDFGFPQRDSEVFFGQYKCWGPGANTTQRVPWAYDLTPAQAKPFLSVNFINGKSWLKSYIKTPKYT</sequence>
<proteinExistence type="inferred from homology"/>
<evidence type="ECO:0000259" key="11">
    <source>
        <dbReference type="Pfam" id="PF01095"/>
    </source>
</evidence>
<accession>A0ABP0X3J2</accession>
<evidence type="ECO:0000256" key="2">
    <source>
        <dbReference type="ARBA" id="ARBA00008891"/>
    </source>
</evidence>
<name>A0ABP0X3J2_9BRYO</name>
<dbReference type="Proteomes" id="UP001497444">
    <property type="component" value="Chromosome 5"/>
</dbReference>
<keyword evidence="5 8" id="KW-0063">Aspartyl esterase</keyword>
<evidence type="ECO:0000256" key="1">
    <source>
        <dbReference type="ARBA" id="ARBA00005184"/>
    </source>
</evidence>
<evidence type="ECO:0000256" key="8">
    <source>
        <dbReference type="RuleBase" id="RU000589"/>
    </source>
</evidence>
<evidence type="ECO:0000256" key="9">
    <source>
        <dbReference type="SAM" id="MobiDB-lite"/>
    </source>
</evidence>
<evidence type="ECO:0000256" key="4">
    <source>
        <dbReference type="ARBA" id="ARBA00022801"/>
    </source>
</evidence>
<feature type="active site" evidence="7">
    <location>
        <position position="298"/>
    </location>
</feature>
<reference evidence="12" key="1">
    <citation type="submission" date="2024-02" db="EMBL/GenBank/DDBJ databases">
        <authorList>
            <consortium name="ELIXIR-Norway"/>
            <consortium name="Elixir Norway"/>
        </authorList>
    </citation>
    <scope>NUCLEOTIDE SEQUENCE</scope>
</reference>
<comment type="similarity">
    <text evidence="2">Belongs to the pectinesterase family.</text>
</comment>
<dbReference type="Gene3D" id="2.160.20.10">
    <property type="entry name" value="Single-stranded right-handed beta-helix, Pectin lyase-like"/>
    <property type="match status" value="1"/>
</dbReference>
<dbReference type="PANTHER" id="PTHR31321:SF136">
    <property type="entry name" value="PECTINESTERASE"/>
    <property type="match status" value="1"/>
</dbReference>
<keyword evidence="10" id="KW-0472">Membrane</keyword>
<dbReference type="EMBL" id="OZ020100">
    <property type="protein sequence ID" value="CAK9273663.1"/>
    <property type="molecule type" value="Genomic_DNA"/>
</dbReference>
<evidence type="ECO:0000256" key="5">
    <source>
        <dbReference type="ARBA" id="ARBA00023085"/>
    </source>
</evidence>
<dbReference type="InterPro" id="IPR011050">
    <property type="entry name" value="Pectin_lyase_fold/virulence"/>
</dbReference>
<feature type="region of interest" description="Disordered" evidence="9">
    <location>
        <begin position="67"/>
        <end position="137"/>
    </location>
</feature>
<keyword evidence="10" id="KW-1133">Transmembrane helix</keyword>
<gene>
    <name evidence="12" type="ORF">CSSPJE1EN1_LOCUS19141</name>
</gene>
<dbReference type="PANTHER" id="PTHR31321">
    <property type="entry name" value="ACYL-COA THIOESTER HYDROLASE YBHC-RELATED"/>
    <property type="match status" value="1"/>
</dbReference>
<organism evidence="12 13">
    <name type="scientific">Sphagnum jensenii</name>
    <dbReference type="NCBI Taxonomy" id="128206"/>
    <lineage>
        <taxon>Eukaryota</taxon>
        <taxon>Viridiplantae</taxon>
        <taxon>Streptophyta</taxon>
        <taxon>Embryophyta</taxon>
        <taxon>Bryophyta</taxon>
        <taxon>Sphagnophytina</taxon>
        <taxon>Sphagnopsida</taxon>
        <taxon>Sphagnales</taxon>
        <taxon>Sphagnaceae</taxon>
        <taxon>Sphagnum</taxon>
    </lineage>
</organism>
<keyword evidence="13" id="KW-1185">Reference proteome</keyword>
<dbReference type="SUPFAM" id="SSF51126">
    <property type="entry name" value="Pectin lyase-like"/>
    <property type="match status" value="1"/>
</dbReference>
<feature type="domain" description="Pectinesterase catalytic" evidence="11">
    <location>
        <begin position="139"/>
        <end position="431"/>
    </location>
</feature>
<evidence type="ECO:0000313" key="13">
    <source>
        <dbReference type="Proteomes" id="UP001497444"/>
    </source>
</evidence>
<feature type="compositionally biased region" description="Low complexity" evidence="9">
    <location>
        <begin position="107"/>
        <end position="116"/>
    </location>
</feature>
<evidence type="ECO:0000313" key="12">
    <source>
        <dbReference type="EMBL" id="CAK9273663.1"/>
    </source>
</evidence>
<evidence type="ECO:0000256" key="3">
    <source>
        <dbReference type="ARBA" id="ARBA00013229"/>
    </source>
</evidence>
<evidence type="ECO:0000256" key="6">
    <source>
        <dbReference type="ARBA" id="ARBA00047928"/>
    </source>
</evidence>
<dbReference type="InterPro" id="IPR033131">
    <property type="entry name" value="Pectinesterase_Asp_AS"/>
</dbReference>
<feature type="transmembrane region" description="Helical" evidence="10">
    <location>
        <begin position="12"/>
        <end position="32"/>
    </location>
</feature>
<evidence type="ECO:0000256" key="7">
    <source>
        <dbReference type="PROSITE-ProRule" id="PRU10040"/>
    </source>
</evidence>
<dbReference type="PROSITE" id="PS00503">
    <property type="entry name" value="PECTINESTERASE_2"/>
    <property type="match status" value="1"/>
</dbReference>
<dbReference type="InterPro" id="IPR000070">
    <property type="entry name" value="Pectinesterase_cat"/>
</dbReference>